<keyword evidence="3 6" id="KW-0732">Signal</keyword>
<protein>
    <recommendedName>
        <fullName evidence="7">Wall-associated receptor kinase galacturonan-binding domain-containing protein</fullName>
    </recommendedName>
</protein>
<evidence type="ECO:0000256" key="5">
    <source>
        <dbReference type="ARBA" id="ARBA00023136"/>
    </source>
</evidence>
<name>A0ABR2FFL6_9ROSI</name>
<dbReference type="Pfam" id="PF13947">
    <property type="entry name" value="GUB_WAK_bind"/>
    <property type="match status" value="1"/>
</dbReference>
<evidence type="ECO:0000313" key="9">
    <source>
        <dbReference type="Proteomes" id="UP001472677"/>
    </source>
</evidence>
<keyword evidence="4" id="KW-1133">Transmembrane helix</keyword>
<dbReference type="PANTHER" id="PTHR33138:SF30">
    <property type="entry name" value="LEAF RUST 10 DISEASE-RESISTANCE LOCUS RECEPTOR-LIKE PROTEIN KINASE-LIKE 2.7"/>
    <property type="match status" value="1"/>
</dbReference>
<evidence type="ECO:0000256" key="2">
    <source>
        <dbReference type="ARBA" id="ARBA00022692"/>
    </source>
</evidence>
<comment type="subcellular location">
    <subcellularLocation>
        <location evidence="1">Membrane</location>
        <topology evidence="1">Single-pass membrane protein</topology>
    </subcellularLocation>
</comment>
<feature type="signal peptide" evidence="6">
    <location>
        <begin position="1"/>
        <end position="25"/>
    </location>
</feature>
<feature type="domain" description="Wall-associated receptor kinase galacturonan-binding" evidence="7">
    <location>
        <begin position="32"/>
        <end position="99"/>
    </location>
</feature>
<dbReference type="PANTHER" id="PTHR33138">
    <property type="entry name" value="OS01G0690200 PROTEIN"/>
    <property type="match status" value="1"/>
</dbReference>
<evidence type="ECO:0000256" key="1">
    <source>
        <dbReference type="ARBA" id="ARBA00004167"/>
    </source>
</evidence>
<keyword evidence="9" id="KW-1185">Reference proteome</keyword>
<organism evidence="8 9">
    <name type="scientific">Hibiscus sabdariffa</name>
    <name type="common">roselle</name>
    <dbReference type="NCBI Taxonomy" id="183260"/>
    <lineage>
        <taxon>Eukaryota</taxon>
        <taxon>Viridiplantae</taxon>
        <taxon>Streptophyta</taxon>
        <taxon>Embryophyta</taxon>
        <taxon>Tracheophyta</taxon>
        <taxon>Spermatophyta</taxon>
        <taxon>Magnoliopsida</taxon>
        <taxon>eudicotyledons</taxon>
        <taxon>Gunneridae</taxon>
        <taxon>Pentapetalae</taxon>
        <taxon>rosids</taxon>
        <taxon>malvids</taxon>
        <taxon>Malvales</taxon>
        <taxon>Malvaceae</taxon>
        <taxon>Malvoideae</taxon>
        <taxon>Hibiscus</taxon>
    </lineage>
</organism>
<comment type="caution">
    <text evidence="8">The sequence shown here is derived from an EMBL/GenBank/DDBJ whole genome shotgun (WGS) entry which is preliminary data.</text>
</comment>
<evidence type="ECO:0000256" key="4">
    <source>
        <dbReference type="ARBA" id="ARBA00022989"/>
    </source>
</evidence>
<evidence type="ECO:0000259" key="7">
    <source>
        <dbReference type="Pfam" id="PF13947"/>
    </source>
</evidence>
<dbReference type="InterPro" id="IPR025287">
    <property type="entry name" value="WAK_GUB"/>
</dbReference>
<reference evidence="8 9" key="1">
    <citation type="journal article" date="2024" name="G3 (Bethesda)">
        <title>Genome assembly of Hibiscus sabdariffa L. provides insights into metabolisms of medicinal natural products.</title>
        <authorList>
            <person name="Kim T."/>
        </authorList>
    </citation>
    <scope>NUCLEOTIDE SEQUENCE [LARGE SCALE GENOMIC DNA]</scope>
    <source>
        <strain evidence="8">TK-2024</strain>
        <tissue evidence="8">Old leaves</tissue>
    </source>
</reference>
<evidence type="ECO:0000256" key="3">
    <source>
        <dbReference type="ARBA" id="ARBA00022729"/>
    </source>
</evidence>
<accession>A0ABR2FFL6</accession>
<keyword evidence="5" id="KW-0472">Membrane</keyword>
<sequence>MPEPKPHGNLLAAIALLLNPEACAARTTDNACALTMCGNVSIGYPFRLKTQPPHCGARGYALFELDCDEKDNRTILGLKNGNFLVQEIAYDNYMIQLVDANLARNSCSLPISADELDSCRVVYGAGTYDNMYLVNCTMSIKSSQYVGASRCSDTPSGHDLPSSYLYFLHRRTMPRDLSPFCTVIAHVPVMLDDITGMTTLEIYQNLSMGFGLSWRDYNDSRCSFDHNHSM</sequence>
<keyword evidence="2" id="KW-0812">Transmembrane</keyword>
<dbReference type="EMBL" id="JBBPBM010000006">
    <property type="protein sequence ID" value="KAK8579731.1"/>
    <property type="molecule type" value="Genomic_DNA"/>
</dbReference>
<feature type="chain" id="PRO_5045830672" description="Wall-associated receptor kinase galacturonan-binding domain-containing protein" evidence="6">
    <location>
        <begin position="26"/>
        <end position="230"/>
    </location>
</feature>
<proteinExistence type="predicted"/>
<dbReference type="Proteomes" id="UP001472677">
    <property type="component" value="Unassembled WGS sequence"/>
</dbReference>
<evidence type="ECO:0000256" key="6">
    <source>
        <dbReference type="SAM" id="SignalP"/>
    </source>
</evidence>
<evidence type="ECO:0000313" key="8">
    <source>
        <dbReference type="EMBL" id="KAK8579731.1"/>
    </source>
</evidence>
<gene>
    <name evidence="8" type="ORF">V6N12_070041</name>
</gene>